<dbReference type="Proteomes" id="UP001239111">
    <property type="component" value="Chromosome 4"/>
</dbReference>
<protein>
    <submittedName>
        <fullName evidence="1">Uncharacterized protein</fullName>
    </submittedName>
</protein>
<gene>
    <name evidence="1" type="ORF">QAD02_006932</name>
</gene>
<organism evidence="1 2">
    <name type="scientific">Eretmocerus hayati</name>
    <dbReference type="NCBI Taxonomy" id="131215"/>
    <lineage>
        <taxon>Eukaryota</taxon>
        <taxon>Metazoa</taxon>
        <taxon>Ecdysozoa</taxon>
        <taxon>Arthropoda</taxon>
        <taxon>Hexapoda</taxon>
        <taxon>Insecta</taxon>
        <taxon>Pterygota</taxon>
        <taxon>Neoptera</taxon>
        <taxon>Endopterygota</taxon>
        <taxon>Hymenoptera</taxon>
        <taxon>Apocrita</taxon>
        <taxon>Proctotrupomorpha</taxon>
        <taxon>Chalcidoidea</taxon>
        <taxon>Aphelinidae</taxon>
        <taxon>Aphelininae</taxon>
        <taxon>Eretmocerus</taxon>
    </lineage>
</organism>
<proteinExistence type="predicted"/>
<evidence type="ECO:0000313" key="1">
    <source>
        <dbReference type="EMBL" id="KAJ8665270.1"/>
    </source>
</evidence>
<name>A0ACC2N280_9HYME</name>
<sequence>MRKLPEISDHSHAPKKEEVSASPVVSVVMRQNAEHPEAPPAQIMRMHLATTYTLSNAKIENRGHDPSAEISLFLNVKVIHSWSTIQKVALRSTFDTYPSKSYSAECEVIDSVNQLILNPKGLKIVRRSDCPEVEPQILRTVPGLPLLLDIFQRKPLNTAIKDAFVRTKNAFLKSSGFMIISIDQCQGDKKPFEGSENEVLDDFYTLLKHDPVLKMFN</sequence>
<reference evidence="1" key="1">
    <citation type="submission" date="2023-04" db="EMBL/GenBank/DDBJ databases">
        <title>A chromosome-level genome assembly of the parasitoid wasp Eretmocerus hayati.</title>
        <authorList>
            <person name="Zhong Y."/>
            <person name="Liu S."/>
            <person name="Liu Y."/>
        </authorList>
    </citation>
    <scope>NUCLEOTIDE SEQUENCE</scope>
    <source>
        <strain evidence="1">ZJU_SS_LIU_2023</strain>
    </source>
</reference>
<accession>A0ACC2N280</accession>
<comment type="caution">
    <text evidence="1">The sequence shown here is derived from an EMBL/GenBank/DDBJ whole genome shotgun (WGS) entry which is preliminary data.</text>
</comment>
<dbReference type="EMBL" id="CM056744">
    <property type="protein sequence ID" value="KAJ8665270.1"/>
    <property type="molecule type" value="Genomic_DNA"/>
</dbReference>
<evidence type="ECO:0000313" key="2">
    <source>
        <dbReference type="Proteomes" id="UP001239111"/>
    </source>
</evidence>
<keyword evidence="2" id="KW-1185">Reference proteome</keyword>